<name>X1LM75_9ZZZZ</name>
<comment type="caution">
    <text evidence="1">The sequence shown here is derived from an EMBL/GenBank/DDBJ whole genome shotgun (WGS) entry which is preliminary data.</text>
</comment>
<evidence type="ECO:0000313" key="1">
    <source>
        <dbReference type="EMBL" id="GAH95248.1"/>
    </source>
</evidence>
<feature type="non-terminal residue" evidence="1">
    <location>
        <position position="66"/>
    </location>
</feature>
<dbReference type="EMBL" id="BARU01048314">
    <property type="protein sequence ID" value="GAH95248.1"/>
    <property type="molecule type" value="Genomic_DNA"/>
</dbReference>
<gene>
    <name evidence="1" type="ORF">S03H2_71882</name>
</gene>
<proteinExistence type="predicted"/>
<organism evidence="1">
    <name type="scientific">marine sediment metagenome</name>
    <dbReference type="NCBI Taxonomy" id="412755"/>
    <lineage>
        <taxon>unclassified sequences</taxon>
        <taxon>metagenomes</taxon>
        <taxon>ecological metagenomes</taxon>
    </lineage>
</organism>
<dbReference type="AlphaFoldDB" id="X1LM75"/>
<sequence length="66" mass="7652">MFVQVALIPLIAYSNPHEKRFPLWGRVFYHALVVAFLLGKRLLIQLVSALVLNKAKWIQGMLWLYG</sequence>
<accession>X1LM75</accession>
<reference evidence="1" key="1">
    <citation type="journal article" date="2014" name="Front. Microbiol.">
        <title>High frequency of phylogenetically diverse reductive dehalogenase-homologous genes in deep subseafloor sedimentary metagenomes.</title>
        <authorList>
            <person name="Kawai M."/>
            <person name="Futagami T."/>
            <person name="Toyoda A."/>
            <person name="Takaki Y."/>
            <person name="Nishi S."/>
            <person name="Hori S."/>
            <person name="Arai W."/>
            <person name="Tsubouchi T."/>
            <person name="Morono Y."/>
            <person name="Uchiyama I."/>
            <person name="Ito T."/>
            <person name="Fujiyama A."/>
            <person name="Inagaki F."/>
            <person name="Takami H."/>
        </authorList>
    </citation>
    <scope>NUCLEOTIDE SEQUENCE</scope>
    <source>
        <strain evidence="1">Expedition CK06-06</strain>
    </source>
</reference>
<protein>
    <submittedName>
        <fullName evidence="1">Uncharacterized protein</fullName>
    </submittedName>
</protein>